<organism evidence="1">
    <name type="scientific">termite gut metagenome</name>
    <dbReference type="NCBI Taxonomy" id="433724"/>
    <lineage>
        <taxon>unclassified sequences</taxon>
        <taxon>metagenomes</taxon>
        <taxon>organismal metagenomes</taxon>
    </lineage>
</organism>
<gene>
    <name evidence="1" type="ORF">EZS27_005794</name>
</gene>
<dbReference type="Pfam" id="PF08843">
    <property type="entry name" value="AbiEii"/>
    <property type="match status" value="1"/>
</dbReference>
<sequence>MITQAEIQRIANSKGVNTPQIEKDYILSWILAGIAHDELLSKIVVFKGGTVLNKFYFEDYRYSEDLDFTMLDKGKTNEEIREAFEAVFEYVKEEANIPLSISDFGEHQTETINFHINYAGPLGGTGRDVKVDISKNELLKFEIENRKMFKSYSDLKPCILQCYSLPEVMTEKMRSLLQRQQARDYYDLWYVSEYGKIEMADYRKEFEEKARHKNIKPEGLEERVKKLELAFKQQWETSMLHQINDLAPFKKVSRELDKHFRKYSKNK</sequence>
<name>A0A5J4SN83_9ZZZZ</name>
<protein>
    <recommendedName>
        <fullName evidence="2">Nucleotidyl transferase AbiEii/AbiGii toxin family protein</fullName>
    </recommendedName>
</protein>
<evidence type="ECO:0000313" key="1">
    <source>
        <dbReference type="EMBL" id="KAA6346710.1"/>
    </source>
</evidence>
<dbReference type="Gene3D" id="3.10.450.620">
    <property type="entry name" value="JHP933, nucleotidyltransferase-like core domain"/>
    <property type="match status" value="1"/>
</dbReference>
<evidence type="ECO:0008006" key="2">
    <source>
        <dbReference type="Google" id="ProtNLM"/>
    </source>
</evidence>
<dbReference type="InterPro" id="IPR014942">
    <property type="entry name" value="AbiEii"/>
</dbReference>
<dbReference type="EMBL" id="SNRY01000121">
    <property type="protein sequence ID" value="KAA6346710.1"/>
    <property type="molecule type" value="Genomic_DNA"/>
</dbReference>
<comment type="caution">
    <text evidence="1">The sequence shown here is derived from an EMBL/GenBank/DDBJ whole genome shotgun (WGS) entry which is preliminary data.</text>
</comment>
<reference evidence="1" key="1">
    <citation type="submission" date="2019-03" db="EMBL/GenBank/DDBJ databases">
        <title>Single cell metagenomics reveals metabolic interactions within the superorganism composed of flagellate Streblomastix strix and complex community of Bacteroidetes bacteria on its surface.</title>
        <authorList>
            <person name="Treitli S.C."/>
            <person name="Kolisko M."/>
            <person name="Husnik F."/>
            <person name="Keeling P."/>
            <person name="Hampl V."/>
        </authorList>
    </citation>
    <scope>NUCLEOTIDE SEQUENCE</scope>
    <source>
        <strain evidence="1">STM</strain>
    </source>
</reference>
<dbReference type="AlphaFoldDB" id="A0A5J4SN83"/>
<proteinExistence type="predicted"/>
<accession>A0A5J4SN83</accession>